<comment type="caution">
    <text evidence="3">The sequence shown here is derived from an EMBL/GenBank/DDBJ whole genome shotgun (WGS) entry which is preliminary data.</text>
</comment>
<dbReference type="AlphaFoldDB" id="A0A553NMP1"/>
<dbReference type="GO" id="GO:0003756">
    <property type="term" value="F:protein disulfide isomerase activity"/>
    <property type="evidence" value="ECO:0007669"/>
    <property type="project" value="TreeGrafter"/>
</dbReference>
<comment type="similarity">
    <text evidence="1">Belongs to the protein disulfide isomerase family.</text>
</comment>
<evidence type="ECO:0000313" key="4">
    <source>
        <dbReference type="Proteomes" id="UP000316079"/>
    </source>
</evidence>
<evidence type="ECO:0008006" key="5">
    <source>
        <dbReference type="Google" id="ProtNLM"/>
    </source>
</evidence>
<sequence length="227" mass="25540">MPPLLLLALVSLCVTAEDQESTLLRLDDVSAAEAFIDGAEVSVIGFFQNEAVKGYKEFVEAARQMKEVPVALCSEQEVWAKYGIPSDTISLFRKEHFTLSGAKKVDTEGFVRFMIINNLRFVTEYNQASAVGLFQSPVKTHLLLITDRGHTPSDPLQELFRENAKKYAGKQRDLPRIGIYDVTLDRKWLMAPGEISTERVQNFCNAFLDGELQKQNEAGFSEDRTEL</sequence>
<dbReference type="Gene3D" id="3.40.30.10">
    <property type="entry name" value="Glutaredoxin"/>
    <property type="match status" value="3"/>
</dbReference>
<keyword evidence="2" id="KW-0732">Signal</keyword>
<dbReference type="Pfam" id="PF13848">
    <property type="entry name" value="Thioredoxin_6"/>
    <property type="match status" value="1"/>
</dbReference>
<dbReference type="CDD" id="cd02982">
    <property type="entry name" value="PDI_b'_family"/>
    <property type="match status" value="1"/>
</dbReference>
<dbReference type="EMBL" id="SRMA01026829">
    <property type="protein sequence ID" value="TRY66688.1"/>
    <property type="molecule type" value="Genomic_DNA"/>
</dbReference>
<dbReference type="GO" id="GO:0005783">
    <property type="term" value="C:endoplasmic reticulum"/>
    <property type="evidence" value="ECO:0007669"/>
    <property type="project" value="TreeGrafter"/>
</dbReference>
<reference evidence="3 4" key="1">
    <citation type="journal article" date="2019" name="Sci. Data">
        <title>Hybrid genome assembly and annotation of Danionella translucida.</title>
        <authorList>
            <person name="Kadobianskyi M."/>
            <person name="Schulze L."/>
            <person name="Schuelke M."/>
            <person name="Judkewitz B."/>
        </authorList>
    </citation>
    <scope>NUCLEOTIDE SEQUENCE [LARGE SCALE GENOMIC DNA]</scope>
    <source>
        <strain evidence="3 4">Bolton</strain>
    </source>
</reference>
<name>A0A553NMP1_9TELE</name>
<dbReference type="GO" id="GO:0034976">
    <property type="term" value="P:response to endoplasmic reticulum stress"/>
    <property type="evidence" value="ECO:0007669"/>
    <property type="project" value="TreeGrafter"/>
</dbReference>
<dbReference type="Proteomes" id="UP000316079">
    <property type="component" value="Unassembled WGS sequence"/>
</dbReference>
<feature type="signal peptide" evidence="2">
    <location>
        <begin position="1"/>
        <end position="16"/>
    </location>
</feature>
<accession>A0A553NMP1</accession>
<keyword evidence="4" id="KW-1185">Reference proteome</keyword>
<dbReference type="STRING" id="623744.A0A553NMP1"/>
<proteinExistence type="inferred from homology"/>
<dbReference type="CDD" id="cd02981">
    <property type="entry name" value="PDI_b_family"/>
    <property type="match status" value="1"/>
</dbReference>
<dbReference type="GO" id="GO:0006457">
    <property type="term" value="P:protein folding"/>
    <property type="evidence" value="ECO:0007669"/>
    <property type="project" value="TreeGrafter"/>
</dbReference>
<dbReference type="OrthoDB" id="8667660at2759"/>
<dbReference type="InterPro" id="IPR036249">
    <property type="entry name" value="Thioredoxin-like_sf"/>
</dbReference>
<evidence type="ECO:0000256" key="2">
    <source>
        <dbReference type="SAM" id="SignalP"/>
    </source>
</evidence>
<feature type="chain" id="PRO_5021960221" description="Endoplasmic reticulum resident protein 27" evidence="2">
    <location>
        <begin position="17"/>
        <end position="227"/>
    </location>
</feature>
<dbReference type="PANTHER" id="PTHR18929:SF253">
    <property type="entry name" value="ENDOPLASMIC RETICULUM RESIDENT PROTEIN 27"/>
    <property type="match status" value="1"/>
</dbReference>
<gene>
    <name evidence="3" type="ORF">DNTS_011620</name>
</gene>
<dbReference type="PANTHER" id="PTHR18929">
    <property type="entry name" value="PROTEIN DISULFIDE ISOMERASE"/>
    <property type="match status" value="1"/>
</dbReference>
<organism evidence="3 4">
    <name type="scientific">Danionella cerebrum</name>
    <dbReference type="NCBI Taxonomy" id="2873325"/>
    <lineage>
        <taxon>Eukaryota</taxon>
        <taxon>Metazoa</taxon>
        <taxon>Chordata</taxon>
        <taxon>Craniata</taxon>
        <taxon>Vertebrata</taxon>
        <taxon>Euteleostomi</taxon>
        <taxon>Actinopterygii</taxon>
        <taxon>Neopterygii</taxon>
        <taxon>Teleostei</taxon>
        <taxon>Ostariophysi</taxon>
        <taxon>Cypriniformes</taxon>
        <taxon>Danionidae</taxon>
        <taxon>Danioninae</taxon>
        <taxon>Danionella</taxon>
    </lineage>
</organism>
<protein>
    <recommendedName>
        <fullName evidence="5">Endoplasmic reticulum resident protein 27</fullName>
    </recommendedName>
</protein>
<dbReference type="SUPFAM" id="SSF52833">
    <property type="entry name" value="Thioredoxin-like"/>
    <property type="match status" value="2"/>
</dbReference>
<evidence type="ECO:0000313" key="3">
    <source>
        <dbReference type="EMBL" id="TRY66688.1"/>
    </source>
</evidence>
<evidence type="ECO:0000256" key="1">
    <source>
        <dbReference type="ARBA" id="ARBA00006347"/>
    </source>
</evidence>